<keyword evidence="4" id="KW-1185">Reference proteome</keyword>
<dbReference type="Proteomes" id="UP000632222">
    <property type="component" value="Unassembled WGS sequence"/>
</dbReference>
<dbReference type="RefSeq" id="WP_189002641.1">
    <property type="nucleotide sequence ID" value="NZ_BMOD01000006.1"/>
</dbReference>
<feature type="compositionally biased region" description="Low complexity" evidence="1">
    <location>
        <begin position="23"/>
        <end position="35"/>
    </location>
</feature>
<protein>
    <recommendedName>
        <fullName evidence="5">DUF3124 domain-containing protein</fullName>
    </recommendedName>
</protein>
<keyword evidence="2" id="KW-0732">Signal</keyword>
<dbReference type="EMBL" id="BMOD01000006">
    <property type="protein sequence ID" value="GGJ34623.1"/>
    <property type="molecule type" value="Genomic_DNA"/>
</dbReference>
<proteinExistence type="predicted"/>
<gene>
    <name evidence="3" type="ORF">GCM10008938_21010</name>
</gene>
<reference evidence="4" key="1">
    <citation type="journal article" date="2019" name="Int. J. Syst. Evol. Microbiol.">
        <title>The Global Catalogue of Microorganisms (GCM) 10K type strain sequencing project: providing services to taxonomists for standard genome sequencing and annotation.</title>
        <authorList>
            <consortium name="The Broad Institute Genomics Platform"/>
            <consortium name="The Broad Institute Genome Sequencing Center for Infectious Disease"/>
            <person name="Wu L."/>
            <person name="Ma J."/>
        </authorList>
    </citation>
    <scope>NUCLEOTIDE SEQUENCE [LARGE SCALE GENOMIC DNA]</scope>
    <source>
        <strain evidence="4">JCM 14370</strain>
    </source>
</reference>
<organism evidence="3 4">
    <name type="scientific">Deinococcus roseus</name>
    <dbReference type="NCBI Taxonomy" id="392414"/>
    <lineage>
        <taxon>Bacteria</taxon>
        <taxon>Thermotogati</taxon>
        <taxon>Deinococcota</taxon>
        <taxon>Deinococci</taxon>
        <taxon>Deinococcales</taxon>
        <taxon>Deinococcaceae</taxon>
        <taxon>Deinococcus</taxon>
    </lineage>
</organism>
<feature type="region of interest" description="Disordered" evidence="1">
    <location>
        <begin position="23"/>
        <end position="42"/>
    </location>
</feature>
<evidence type="ECO:0008006" key="5">
    <source>
        <dbReference type="Google" id="ProtNLM"/>
    </source>
</evidence>
<dbReference type="PROSITE" id="PS51257">
    <property type="entry name" value="PROKAR_LIPOPROTEIN"/>
    <property type="match status" value="1"/>
</dbReference>
<name>A0ABQ2D183_9DEIO</name>
<sequence length="200" mass="21683">MKIVVPLSLFLILTACAPELTATSPAPAKPPAKTTQQSLSESGAADKRDFVLVTSSGGNSLTRLVARDHLVYSFTYAVNRVYFTLKNTDIYPVTILWDKSTMTDADGATGGLYHDKIALAKVKEPQKNTLVEPGNTYEDFFAPATLVVPNAKNTGLMQKPLLTGVKDSRTFTVNLALEVNGQPLVHTFSFKKIINPNPAK</sequence>
<feature type="signal peptide" evidence="2">
    <location>
        <begin position="1"/>
        <end position="17"/>
    </location>
</feature>
<evidence type="ECO:0000313" key="3">
    <source>
        <dbReference type="EMBL" id="GGJ34623.1"/>
    </source>
</evidence>
<evidence type="ECO:0000256" key="1">
    <source>
        <dbReference type="SAM" id="MobiDB-lite"/>
    </source>
</evidence>
<evidence type="ECO:0000313" key="4">
    <source>
        <dbReference type="Proteomes" id="UP000632222"/>
    </source>
</evidence>
<comment type="caution">
    <text evidence="3">The sequence shown here is derived from an EMBL/GenBank/DDBJ whole genome shotgun (WGS) entry which is preliminary data.</text>
</comment>
<feature type="chain" id="PRO_5045947592" description="DUF3124 domain-containing protein" evidence="2">
    <location>
        <begin position="18"/>
        <end position="200"/>
    </location>
</feature>
<accession>A0ABQ2D183</accession>
<evidence type="ECO:0000256" key="2">
    <source>
        <dbReference type="SAM" id="SignalP"/>
    </source>
</evidence>